<evidence type="ECO:0000256" key="7">
    <source>
        <dbReference type="ARBA" id="ARBA00023136"/>
    </source>
</evidence>
<dbReference type="OrthoDB" id="5296287at2759"/>
<dbReference type="InterPro" id="IPR036259">
    <property type="entry name" value="MFS_trans_sf"/>
</dbReference>
<keyword evidence="4 9" id="KW-0812">Transmembrane</keyword>
<dbReference type="PROSITE" id="PS50850">
    <property type="entry name" value="MFS"/>
    <property type="match status" value="1"/>
</dbReference>
<feature type="transmembrane region" description="Helical" evidence="9">
    <location>
        <begin position="249"/>
        <end position="265"/>
    </location>
</feature>
<evidence type="ECO:0000256" key="6">
    <source>
        <dbReference type="ARBA" id="ARBA00022989"/>
    </source>
</evidence>
<feature type="transmembrane region" description="Helical" evidence="9">
    <location>
        <begin position="488"/>
        <end position="509"/>
    </location>
</feature>
<feature type="transmembrane region" description="Helical" evidence="9">
    <location>
        <begin position="172"/>
        <end position="198"/>
    </location>
</feature>
<dbReference type="Proteomes" id="UP001153069">
    <property type="component" value="Unassembled WGS sequence"/>
</dbReference>
<evidence type="ECO:0000313" key="12">
    <source>
        <dbReference type="Proteomes" id="UP001153069"/>
    </source>
</evidence>
<reference evidence="11" key="1">
    <citation type="submission" date="2020-06" db="EMBL/GenBank/DDBJ databases">
        <authorList>
            <consortium name="Plant Systems Biology data submission"/>
        </authorList>
    </citation>
    <scope>NUCLEOTIDE SEQUENCE</scope>
    <source>
        <strain evidence="11">D6</strain>
    </source>
</reference>
<dbReference type="InterPro" id="IPR020846">
    <property type="entry name" value="MFS_dom"/>
</dbReference>
<dbReference type="PROSITE" id="PS00217">
    <property type="entry name" value="SUGAR_TRANSPORT_2"/>
    <property type="match status" value="1"/>
</dbReference>
<evidence type="ECO:0000256" key="4">
    <source>
        <dbReference type="ARBA" id="ARBA00022692"/>
    </source>
</evidence>
<dbReference type="InterPro" id="IPR005828">
    <property type="entry name" value="MFS_sugar_transport-like"/>
</dbReference>
<dbReference type="PANTHER" id="PTHR43528">
    <property type="entry name" value="ALPHA-KETOGLUTARATE PERMEASE"/>
    <property type="match status" value="1"/>
</dbReference>
<dbReference type="SUPFAM" id="SSF103473">
    <property type="entry name" value="MFS general substrate transporter"/>
    <property type="match status" value="1"/>
</dbReference>
<evidence type="ECO:0000256" key="1">
    <source>
        <dbReference type="ARBA" id="ARBA00004651"/>
    </source>
</evidence>
<feature type="transmembrane region" description="Helical" evidence="9">
    <location>
        <begin position="219"/>
        <end position="237"/>
    </location>
</feature>
<name>A0A9N8DPF2_9STRA</name>
<keyword evidence="3" id="KW-1003">Cell membrane</keyword>
<feature type="region of interest" description="Disordered" evidence="8">
    <location>
        <begin position="563"/>
        <end position="583"/>
    </location>
</feature>
<feature type="region of interest" description="Disordered" evidence="8">
    <location>
        <begin position="1"/>
        <end position="35"/>
    </location>
</feature>
<comment type="caution">
    <text evidence="11">The sequence shown here is derived from an EMBL/GenBank/DDBJ whole genome shotgun (WGS) entry which is preliminary data.</text>
</comment>
<evidence type="ECO:0000259" key="10">
    <source>
        <dbReference type="PROSITE" id="PS50850"/>
    </source>
</evidence>
<dbReference type="GO" id="GO:0015293">
    <property type="term" value="F:symporter activity"/>
    <property type="evidence" value="ECO:0007669"/>
    <property type="project" value="UniProtKB-KW"/>
</dbReference>
<dbReference type="PANTHER" id="PTHR43528:SF1">
    <property type="entry name" value="ALPHA-KETOGLUTARATE PERMEASE"/>
    <property type="match status" value="1"/>
</dbReference>
<dbReference type="InterPro" id="IPR005829">
    <property type="entry name" value="Sugar_transporter_CS"/>
</dbReference>
<feature type="domain" description="Major facilitator superfamily (MFS) profile" evidence="10">
    <location>
        <begin position="72"/>
        <end position="510"/>
    </location>
</feature>
<protein>
    <submittedName>
        <fullName evidence="11">Proline/betaine transporter</fullName>
    </submittedName>
</protein>
<feature type="transmembrane region" description="Helical" evidence="9">
    <location>
        <begin position="404"/>
        <end position="427"/>
    </location>
</feature>
<accession>A0A9N8DPF2</accession>
<feature type="transmembrane region" description="Helical" evidence="9">
    <location>
        <begin position="379"/>
        <end position="398"/>
    </location>
</feature>
<keyword evidence="6 9" id="KW-1133">Transmembrane helix</keyword>
<dbReference type="Gene3D" id="1.20.1250.20">
    <property type="entry name" value="MFS general substrate transporter like domains"/>
    <property type="match status" value="2"/>
</dbReference>
<evidence type="ECO:0000256" key="3">
    <source>
        <dbReference type="ARBA" id="ARBA00022475"/>
    </source>
</evidence>
<dbReference type="InterPro" id="IPR051084">
    <property type="entry name" value="H+-coupled_symporters"/>
</dbReference>
<evidence type="ECO:0000256" key="5">
    <source>
        <dbReference type="ARBA" id="ARBA00022847"/>
    </source>
</evidence>
<dbReference type="EMBL" id="CAICTM010000244">
    <property type="protein sequence ID" value="CAB9505830.1"/>
    <property type="molecule type" value="Genomic_DNA"/>
</dbReference>
<dbReference type="AlphaFoldDB" id="A0A9N8DPF2"/>
<evidence type="ECO:0000313" key="11">
    <source>
        <dbReference type="EMBL" id="CAB9505830.1"/>
    </source>
</evidence>
<proteinExistence type="predicted"/>
<dbReference type="Pfam" id="PF00083">
    <property type="entry name" value="Sugar_tr"/>
    <property type="match status" value="1"/>
</dbReference>
<feature type="transmembrane region" description="Helical" evidence="9">
    <location>
        <begin position="448"/>
        <end position="468"/>
    </location>
</feature>
<evidence type="ECO:0000256" key="2">
    <source>
        <dbReference type="ARBA" id="ARBA00022448"/>
    </source>
</evidence>
<keyword evidence="2" id="KW-0813">Transport</keyword>
<keyword evidence="7 9" id="KW-0472">Membrane</keyword>
<keyword evidence="5" id="KW-0769">Symport</keyword>
<evidence type="ECO:0000256" key="8">
    <source>
        <dbReference type="SAM" id="MobiDB-lite"/>
    </source>
</evidence>
<sequence length="583" mass="64318">MMEMQQTNTTQAEAEGASTPQEGSQDSGPIEGITALQDSDYNLPEAERQMKEEELSFYSASENEHGDDNIWGLLSGVGGNIFEWYDFAVYGLLAPEIGQCFFPKSSRELQLINSFGVYLAAFIMRPLGAILFGEMGDRMVGRKDALAFSIILITVPSVLLGLLPTYETWGPVAPVCLVILRMMQGLSVGGQLAGSYVLSIEQSSPKTRGFRGSVCDASSVGGFLLASAVTTLTRTILSKEAVNTWGWRVPFWVSLLLAPLLYYIVGNTEESKFWAERAEQKETEQLIRESEHADRPAVVDLVSSPFRRRQLTGMVGVLSAVASSFYILFLWTPVYLSELRGVMKENEADALNFLVVGSYIILLMIAGRLSDMFPHRMDLVRIGLPGVIVGCPVMFGLFETESYVGYFLGQLQFAVCLSFVQGCMAAWEVELWMADPTLSFTGVAVGHNLAATIFGGTMPLVATFLYYRSSTYIENGDYEEDDPLFPRLIPGLYISLLGCISFYCISNVIRHPHDVRTGSPKLREAIRKQNEFFKKAKKDREKLKRRRQLEGILAENGLDVPVSTATSSPSGAAEAPVYVPPVV</sequence>
<feature type="transmembrane region" description="Helical" evidence="9">
    <location>
        <begin position="311"/>
        <end position="330"/>
    </location>
</feature>
<gene>
    <name evidence="11" type="ORF">SEMRO_245_G097410.1</name>
</gene>
<keyword evidence="12" id="KW-1185">Reference proteome</keyword>
<feature type="compositionally biased region" description="Polar residues" evidence="8">
    <location>
        <begin position="1"/>
        <end position="27"/>
    </location>
</feature>
<feature type="transmembrane region" description="Helical" evidence="9">
    <location>
        <begin position="145"/>
        <end position="166"/>
    </location>
</feature>
<dbReference type="GO" id="GO:0005886">
    <property type="term" value="C:plasma membrane"/>
    <property type="evidence" value="ECO:0007669"/>
    <property type="project" value="UniProtKB-SubCell"/>
</dbReference>
<organism evidence="11 12">
    <name type="scientific">Seminavis robusta</name>
    <dbReference type="NCBI Taxonomy" id="568900"/>
    <lineage>
        <taxon>Eukaryota</taxon>
        <taxon>Sar</taxon>
        <taxon>Stramenopiles</taxon>
        <taxon>Ochrophyta</taxon>
        <taxon>Bacillariophyta</taxon>
        <taxon>Bacillariophyceae</taxon>
        <taxon>Bacillariophycidae</taxon>
        <taxon>Naviculales</taxon>
        <taxon>Naviculaceae</taxon>
        <taxon>Seminavis</taxon>
    </lineage>
</organism>
<feature type="transmembrane region" description="Helical" evidence="9">
    <location>
        <begin position="115"/>
        <end position="133"/>
    </location>
</feature>
<evidence type="ECO:0000256" key="9">
    <source>
        <dbReference type="SAM" id="Phobius"/>
    </source>
</evidence>
<feature type="transmembrane region" description="Helical" evidence="9">
    <location>
        <begin position="350"/>
        <end position="367"/>
    </location>
</feature>
<comment type="subcellular location">
    <subcellularLocation>
        <location evidence="1">Cell membrane</location>
        <topology evidence="1">Multi-pass membrane protein</topology>
    </subcellularLocation>
</comment>